<name>A0A102LK60_9BURK</name>
<dbReference type="AlphaFoldDB" id="A0A102LK60"/>
<dbReference type="GO" id="GO:0071111">
    <property type="term" value="F:cyclic-guanylate-specific phosphodiesterase activity"/>
    <property type="evidence" value="ECO:0007669"/>
    <property type="project" value="InterPro"/>
</dbReference>
<evidence type="ECO:0000313" key="2">
    <source>
        <dbReference type="EMBL" id="KUZ95112.1"/>
    </source>
</evidence>
<evidence type="ECO:0000313" key="3">
    <source>
        <dbReference type="Proteomes" id="UP000065521"/>
    </source>
</evidence>
<dbReference type="PROSITE" id="PS50883">
    <property type="entry name" value="EAL"/>
    <property type="match status" value="1"/>
</dbReference>
<sequence length="269" mass="30144">MKRTSFVAHHPLGDAEQGLQRNEFFFLLQPKFALQELELSGFECLIRWQHPERGVLEPAAFISVVEDSILARRFTELVIGHAARTLAQWTAVGHRALSLAINVSSAELGHPDFPAQVSTLLASHHLDPRRLEIELTDTVAPDRLDWMVEAIHAAQAVGVRVALDDFGAGFNSLTLLQQLPMDIVKFDRSLIRDVPHNGESMRVVETLVQLAQGHGKRIVITGIETAEQFEWARTLPGIEGQGYYLCEPLREQGVEPFIASFRNRRSSKK</sequence>
<protein>
    <submittedName>
        <fullName evidence="2">Diguanylate phosphodiesterase</fullName>
    </submittedName>
</protein>
<dbReference type="InterPro" id="IPR035919">
    <property type="entry name" value="EAL_sf"/>
</dbReference>
<dbReference type="Proteomes" id="UP000065521">
    <property type="component" value="Unassembled WGS sequence"/>
</dbReference>
<dbReference type="CDD" id="cd01948">
    <property type="entry name" value="EAL"/>
    <property type="match status" value="1"/>
</dbReference>
<dbReference type="InterPro" id="IPR050706">
    <property type="entry name" value="Cyclic-di-GMP_PDE-like"/>
</dbReference>
<gene>
    <name evidence="2" type="ORF">WI38_05695</name>
</gene>
<evidence type="ECO:0000259" key="1">
    <source>
        <dbReference type="PROSITE" id="PS50883"/>
    </source>
</evidence>
<dbReference type="Gene3D" id="3.20.20.450">
    <property type="entry name" value="EAL domain"/>
    <property type="match status" value="1"/>
</dbReference>
<comment type="caution">
    <text evidence="2">The sequence shown here is derived from an EMBL/GenBank/DDBJ whole genome shotgun (WGS) entry which is preliminary data.</text>
</comment>
<proteinExistence type="predicted"/>
<dbReference type="PANTHER" id="PTHR33121:SF19">
    <property type="entry name" value="CYCLIC DI-GMP PHOSPHODIESTERASE PA2567"/>
    <property type="match status" value="1"/>
</dbReference>
<reference evidence="2 3" key="1">
    <citation type="submission" date="2015-11" db="EMBL/GenBank/DDBJ databases">
        <title>Expanding the genomic diversity of Burkholderia species for the development of highly accurate diagnostics.</title>
        <authorList>
            <person name="Sahl J."/>
            <person name="Keim P."/>
            <person name="Wagner D."/>
        </authorList>
    </citation>
    <scope>NUCLEOTIDE SEQUENCE [LARGE SCALE GENOMIC DNA]</scope>
    <source>
        <strain evidence="2 3">RF32-BP4</strain>
    </source>
</reference>
<dbReference type="SMART" id="SM00052">
    <property type="entry name" value="EAL"/>
    <property type="match status" value="1"/>
</dbReference>
<feature type="domain" description="EAL" evidence="1">
    <location>
        <begin position="8"/>
        <end position="262"/>
    </location>
</feature>
<dbReference type="InterPro" id="IPR001633">
    <property type="entry name" value="EAL_dom"/>
</dbReference>
<dbReference type="SUPFAM" id="SSF141868">
    <property type="entry name" value="EAL domain-like"/>
    <property type="match status" value="1"/>
</dbReference>
<dbReference type="PANTHER" id="PTHR33121">
    <property type="entry name" value="CYCLIC DI-GMP PHOSPHODIESTERASE PDEF"/>
    <property type="match status" value="1"/>
</dbReference>
<dbReference type="EMBL" id="LOTN01000010">
    <property type="protein sequence ID" value="KUZ95112.1"/>
    <property type="molecule type" value="Genomic_DNA"/>
</dbReference>
<accession>A0A102LK60</accession>
<dbReference type="RefSeq" id="WP_059631435.1">
    <property type="nucleotide sequence ID" value="NZ_LOTK01000033.1"/>
</dbReference>
<organism evidence="2 3">
    <name type="scientific">Burkholderia ubonensis</name>
    <dbReference type="NCBI Taxonomy" id="101571"/>
    <lineage>
        <taxon>Bacteria</taxon>
        <taxon>Pseudomonadati</taxon>
        <taxon>Pseudomonadota</taxon>
        <taxon>Betaproteobacteria</taxon>
        <taxon>Burkholderiales</taxon>
        <taxon>Burkholderiaceae</taxon>
        <taxon>Burkholderia</taxon>
        <taxon>Burkholderia cepacia complex</taxon>
    </lineage>
</organism>
<dbReference type="Pfam" id="PF00563">
    <property type="entry name" value="EAL"/>
    <property type="match status" value="1"/>
</dbReference>